<evidence type="ECO:0000256" key="2">
    <source>
        <dbReference type="SAM" id="MobiDB-lite"/>
    </source>
</evidence>
<gene>
    <name evidence="4" type="ORF">J2S41_003689</name>
</gene>
<proteinExistence type="predicted"/>
<evidence type="ECO:0000256" key="3">
    <source>
        <dbReference type="SAM" id="Phobius"/>
    </source>
</evidence>
<dbReference type="AlphaFoldDB" id="A0AAE4C9U3"/>
<feature type="coiled-coil region" evidence="1">
    <location>
        <begin position="91"/>
        <end position="132"/>
    </location>
</feature>
<reference evidence="4" key="1">
    <citation type="submission" date="2023-07" db="EMBL/GenBank/DDBJ databases">
        <title>Sequencing the genomes of 1000 actinobacteria strains.</title>
        <authorList>
            <person name="Klenk H.-P."/>
        </authorList>
    </citation>
    <scope>NUCLEOTIDE SEQUENCE</scope>
    <source>
        <strain evidence="4">DSM 44707</strain>
    </source>
</reference>
<dbReference type="RefSeq" id="WP_310369118.1">
    <property type="nucleotide sequence ID" value="NZ_JAVDYB010000001.1"/>
</dbReference>
<feature type="transmembrane region" description="Helical" evidence="3">
    <location>
        <begin position="59"/>
        <end position="85"/>
    </location>
</feature>
<name>A0AAE4C9U3_9ACTN</name>
<keyword evidence="3" id="KW-0812">Transmembrane</keyword>
<keyword evidence="3" id="KW-1133">Transmembrane helix</keyword>
<keyword evidence="5" id="KW-1185">Reference proteome</keyword>
<dbReference type="Proteomes" id="UP001183643">
    <property type="component" value="Unassembled WGS sequence"/>
</dbReference>
<organism evidence="4 5">
    <name type="scientific">Catenuloplanes atrovinosus</name>
    <dbReference type="NCBI Taxonomy" id="137266"/>
    <lineage>
        <taxon>Bacteria</taxon>
        <taxon>Bacillati</taxon>
        <taxon>Actinomycetota</taxon>
        <taxon>Actinomycetes</taxon>
        <taxon>Micromonosporales</taxon>
        <taxon>Micromonosporaceae</taxon>
        <taxon>Catenuloplanes</taxon>
    </lineage>
</organism>
<comment type="caution">
    <text evidence="4">The sequence shown here is derived from an EMBL/GenBank/DDBJ whole genome shotgun (WGS) entry which is preliminary data.</text>
</comment>
<evidence type="ECO:0000313" key="4">
    <source>
        <dbReference type="EMBL" id="MDR7276911.1"/>
    </source>
</evidence>
<accession>A0AAE4C9U3</accession>
<evidence type="ECO:0000256" key="1">
    <source>
        <dbReference type="SAM" id="Coils"/>
    </source>
</evidence>
<feature type="region of interest" description="Disordered" evidence="2">
    <location>
        <begin position="1"/>
        <end position="54"/>
    </location>
</feature>
<keyword evidence="1" id="KW-0175">Coiled coil</keyword>
<feature type="compositionally biased region" description="Pro residues" evidence="2">
    <location>
        <begin position="11"/>
        <end position="54"/>
    </location>
</feature>
<evidence type="ECO:0000313" key="5">
    <source>
        <dbReference type="Proteomes" id="UP001183643"/>
    </source>
</evidence>
<sequence>MSYPSYGPEGNPYPPQAGPAPAYPQPAPVPPPTSAPPPLGLSPTSGPPPFGLPPADSPMGITTLLLAVACFLLLVLAGAGFGLYVNERGTVSDTRAQLQERDAQAAEAERRVKDMEAARAAAEDELSDVTEQRDVLMPCMRRAQEIFDALRGDDDDKLATALELGDAACAKAEDVVDS</sequence>
<protein>
    <submittedName>
        <fullName evidence="4">Uncharacterized protein HemX</fullName>
    </submittedName>
</protein>
<keyword evidence="3" id="KW-0472">Membrane</keyword>
<dbReference type="EMBL" id="JAVDYB010000001">
    <property type="protein sequence ID" value="MDR7276911.1"/>
    <property type="molecule type" value="Genomic_DNA"/>
</dbReference>